<accession>A0ABT2HWU4</accession>
<organism evidence="2 3">
    <name type="scientific">Pseudoclavibacter albus</name>
    <dbReference type="NCBI Taxonomy" id="272241"/>
    <lineage>
        <taxon>Bacteria</taxon>
        <taxon>Bacillati</taxon>
        <taxon>Actinomycetota</taxon>
        <taxon>Actinomycetes</taxon>
        <taxon>Micrococcales</taxon>
        <taxon>Microbacteriaceae</taxon>
        <taxon>Pseudoclavibacter</taxon>
    </lineage>
</organism>
<dbReference type="PRINTS" id="PR00598">
    <property type="entry name" value="HTHMARR"/>
</dbReference>
<dbReference type="InterPro" id="IPR036390">
    <property type="entry name" value="WH_DNA-bd_sf"/>
</dbReference>
<dbReference type="Proteomes" id="UP001525379">
    <property type="component" value="Unassembled WGS sequence"/>
</dbReference>
<dbReference type="PROSITE" id="PS50995">
    <property type="entry name" value="HTH_MARR_2"/>
    <property type="match status" value="1"/>
</dbReference>
<sequence length="175" mass="19182">MTLSSASPQGTGDIVDSIVADWSRERADLDVVSLGIFSRLTRIAKRLDTVRKRAFSESGLELWEFDVLAALRRAGAPHSLSPKRLLESNLVSSGTMTNRIARLSERGLVTRSEDPSDGRGVIVTMTDAGRERVDAAMTTLVAAERELLEELSDDERDTLSTALRDLLITMEHAQA</sequence>
<dbReference type="InterPro" id="IPR039422">
    <property type="entry name" value="MarR/SlyA-like"/>
</dbReference>
<comment type="caution">
    <text evidence="2">The sequence shown here is derived from an EMBL/GenBank/DDBJ whole genome shotgun (WGS) entry which is preliminary data.</text>
</comment>
<dbReference type="Pfam" id="PF12802">
    <property type="entry name" value="MarR_2"/>
    <property type="match status" value="1"/>
</dbReference>
<dbReference type="SUPFAM" id="SSF46785">
    <property type="entry name" value="Winged helix' DNA-binding domain"/>
    <property type="match status" value="1"/>
</dbReference>
<dbReference type="PANTHER" id="PTHR33164">
    <property type="entry name" value="TRANSCRIPTIONAL REGULATOR, MARR FAMILY"/>
    <property type="match status" value="1"/>
</dbReference>
<evidence type="ECO:0000313" key="3">
    <source>
        <dbReference type="Proteomes" id="UP001525379"/>
    </source>
</evidence>
<name>A0ABT2HWU4_9MICO</name>
<protein>
    <submittedName>
        <fullName evidence="2">MarR family transcriptional regulator</fullName>
    </submittedName>
</protein>
<feature type="domain" description="HTH marR-type" evidence="1">
    <location>
        <begin position="33"/>
        <end position="168"/>
    </location>
</feature>
<gene>
    <name evidence="2" type="ORF">M3D15_05455</name>
</gene>
<dbReference type="RefSeq" id="WP_206394462.1">
    <property type="nucleotide sequence ID" value="NZ_JAFDPW010000001.1"/>
</dbReference>
<dbReference type="InterPro" id="IPR000835">
    <property type="entry name" value="HTH_MarR-typ"/>
</dbReference>
<proteinExistence type="predicted"/>
<dbReference type="InterPro" id="IPR036388">
    <property type="entry name" value="WH-like_DNA-bd_sf"/>
</dbReference>
<evidence type="ECO:0000313" key="2">
    <source>
        <dbReference type="EMBL" id="MCT2042779.1"/>
    </source>
</evidence>
<reference evidence="2 3" key="1">
    <citation type="submission" date="2022-04" db="EMBL/GenBank/DDBJ databases">
        <title>Human microbiome associated bacterial genomes.</title>
        <authorList>
            <person name="Sandstrom S."/>
            <person name="Salamzade R."/>
            <person name="Kalan L.R."/>
        </authorList>
    </citation>
    <scope>NUCLEOTIDE SEQUENCE [LARGE SCALE GENOMIC DNA]</scope>
    <source>
        <strain evidence="3">p3-SID1799</strain>
    </source>
</reference>
<keyword evidence="3" id="KW-1185">Reference proteome</keyword>
<evidence type="ECO:0000259" key="1">
    <source>
        <dbReference type="PROSITE" id="PS50995"/>
    </source>
</evidence>
<dbReference type="Gene3D" id="1.10.10.10">
    <property type="entry name" value="Winged helix-like DNA-binding domain superfamily/Winged helix DNA-binding domain"/>
    <property type="match status" value="1"/>
</dbReference>
<dbReference type="PANTHER" id="PTHR33164:SF104">
    <property type="entry name" value="TRANSCRIPTIONAL REGULATORY PROTEIN"/>
    <property type="match status" value="1"/>
</dbReference>
<dbReference type="EMBL" id="JALXSQ010000016">
    <property type="protein sequence ID" value="MCT2042779.1"/>
    <property type="molecule type" value="Genomic_DNA"/>
</dbReference>
<dbReference type="SMART" id="SM00347">
    <property type="entry name" value="HTH_MARR"/>
    <property type="match status" value="1"/>
</dbReference>